<protein>
    <submittedName>
        <fullName evidence="1">Uncharacterized protein</fullName>
    </submittedName>
</protein>
<keyword evidence="2" id="KW-1185">Reference proteome</keyword>
<gene>
    <name evidence="1" type="ORF">THRCLA_06884</name>
</gene>
<dbReference type="OrthoDB" id="74517at2759"/>
<sequence length="395" mass="44839">MSAHEIELQGQRALNSAILLRIPQPILSTAPRVFDQDIPDGLGHIDGTTLSDDIVVNEGTIHAASKIQSWYRQWMKVPKIKTATTHLVQLMHQLDRDLLLFWKLLHEGLRVCKYTTKGQKKKSKVILLDKDRERLIIRPLYRKSLRFITKSVSFSRRKAVTAKRDKGIYLQDIAEIRPGAVSLAFPNLSFSHPMPKYCFSIISSEQTWDLELPTTAARDQAVARFRVILDVLQDSTSMLASRGWVIPHHATSLPIAKIETLFGALVSGIQVTRYHTGMPPARNFLWIDPSTLRICVGETKERVFKSLSMIDVAEVRKGINSVAFYTLGVPPPASQCFSIIASENVIECQVPEEIYRNLICHAFRDVFHFYSRSPQHTIKTIHVQHKNTSTSYNIC</sequence>
<dbReference type="AlphaFoldDB" id="A0A1V9ZI78"/>
<reference evidence="1 2" key="1">
    <citation type="journal article" date="2014" name="Genome Biol. Evol.">
        <title>The secreted proteins of Achlya hypogyna and Thraustotheca clavata identify the ancestral oomycete secretome and reveal gene acquisitions by horizontal gene transfer.</title>
        <authorList>
            <person name="Misner I."/>
            <person name="Blouin N."/>
            <person name="Leonard G."/>
            <person name="Richards T.A."/>
            <person name="Lane C.E."/>
        </authorList>
    </citation>
    <scope>NUCLEOTIDE SEQUENCE [LARGE SCALE GENOMIC DNA]</scope>
    <source>
        <strain evidence="1 2">ATCC 34112</strain>
    </source>
</reference>
<proteinExistence type="predicted"/>
<dbReference type="Gene3D" id="2.30.29.30">
    <property type="entry name" value="Pleckstrin-homology domain (PH domain)/Phosphotyrosine-binding domain (PTB)"/>
    <property type="match status" value="2"/>
</dbReference>
<organism evidence="1 2">
    <name type="scientific">Thraustotheca clavata</name>
    <dbReference type="NCBI Taxonomy" id="74557"/>
    <lineage>
        <taxon>Eukaryota</taxon>
        <taxon>Sar</taxon>
        <taxon>Stramenopiles</taxon>
        <taxon>Oomycota</taxon>
        <taxon>Saprolegniomycetes</taxon>
        <taxon>Saprolegniales</taxon>
        <taxon>Achlyaceae</taxon>
        <taxon>Thraustotheca</taxon>
    </lineage>
</organism>
<accession>A0A1V9ZI78</accession>
<dbReference type="EMBL" id="JNBS01001892">
    <property type="protein sequence ID" value="OQR97702.1"/>
    <property type="molecule type" value="Genomic_DNA"/>
</dbReference>
<evidence type="ECO:0000313" key="1">
    <source>
        <dbReference type="EMBL" id="OQR97702.1"/>
    </source>
</evidence>
<dbReference type="Proteomes" id="UP000243217">
    <property type="component" value="Unassembled WGS sequence"/>
</dbReference>
<evidence type="ECO:0000313" key="2">
    <source>
        <dbReference type="Proteomes" id="UP000243217"/>
    </source>
</evidence>
<dbReference type="InterPro" id="IPR011993">
    <property type="entry name" value="PH-like_dom_sf"/>
</dbReference>
<name>A0A1V9ZI78_9STRA</name>
<comment type="caution">
    <text evidence="1">The sequence shown here is derived from an EMBL/GenBank/DDBJ whole genome shotgun (WGS) entry which is preliminary data.</text>
</comment>